<dbReference type="GO" id="GO:0005886">
    <property type="term" value="C:plasma membrane"/>
    <property type="evidence" value="ECO:0007669"/>
    <property type="project" value="TreeGrafter"/>
</dbReference>
<evidence type="ECO:0000259" key="1">
    <source>
        <dbReference type="Pfam" id="PF18171"/>
    </source>
</evidence>
<dbReference type="Proteomes" id="UP000514713">
    <property type="component" value="Chromosome"/>
</dbReference>
<dbReference type="KEGG" id="ned:HUN01_15455"/>
<keyword evidence="3" id="KW-1185">Reference proteome</keyword>
<evidence type="ECO:0000313" key="2">
    <source>
        <dbReference type="EMBL" id="QMS88930.1"/>
    </source>
</evidence>
<dbReference type="PANTHER" id="PTHR13800">
    <property type="entry name" value="TRANSIENT RECEPTOR POTENTIAL CATION CHANNEL, SUBFAMILY M, MEMBER 6"/>
    <property type="match status" value="1"/>
</dbReference>
<dbReference type="InterPro" id="IPR041482">
    <property type="entry name" value="LSDAT_prok"/>
</dbReference>
<dbReference type="PANTHER" id="PTHR13800:SF12">
    <property type="entry name" value="TRANSIENT RECEPTOR POTENTIAL CATION CHANNEL SUBFAMILY M MEMBER-LIKE 2"/>
    <property type="match status" value="1"/>
</dbReference>
<protein>
    <recommendedName>
        <fullName evidence="1">LSDAT prokaryote domain-containing protein</fullName>
    </recommendedName>
</protein>
<proteinExistence type="predicted"/>
<evidence type="ECO:0000313" key="3">
    <source>
        <dbReference type="Proteomes" id="UP000514713"/>
    </source>
</evidence>
<name>A0A7D7LD78_9NOSO</name>
<organism evidence="2 3">
    <name type="scientific">Nostoc edaphicum CCNP1411</name>
    <dbReference type="NCBI Taxonomy" id="1472755"/>
    <lineage>
        <taxon>Bacteria</taxon>
        <taxon>Bacillati</taxon>
        <taxon>Cyanobacteriota</taxon>
        <taxon>Cyanophyceae</taxon>
        <taxon>Nostocales</taxon>
        <taxon>Nostocaceae</taxon>
        <taxon>Nostoc</taxon>
    </lineage>
</organism>
<dbReference type="EMBL" id="CP054698">
    <property type="protein sequence ID" value="QMS88930.1"/>
    <property type="molecule type" value="Genomic_DNA"/>
</dbReference>
<dbReference type="Pfam" id="PF18171">
    <property type="entry name" value="LSDAT_prok"/>
    <property type="match status" value="1"/>
</dbReference>
<sequence length="250" mass="26233">MKSCLKLTFDNGQTALATQVEQQAELANALVEIGLGGSRPVLVVVGGASNISEADFLRIQRLFVEVLAPIAETLGAYVVDGGTDVGIMRMMGKARIQIGAKFALVGVTPESKVALPNHSETAADLTPLEPNHTHFVLVPGKNWGDESPWISHVATVLANGAPSVTVLLNGGEITFKDALSSVNTGRLVIVIAGSGRTADILADALRGKATDERAKKLAKSGTLQYIDLSDIEKGVENLGKVIKGLLSNEE</sequence>
<dbReference type="InterPro" id="IPR050927">
    <property type="entry name" value="TRPM"/>
</dbReference>
<feature type="domain" description="LSDAT prokaryote" evidence="1">
    <location>
        <begin position="39"/>
        <end position="232"/>
    </location>
</feature>
<gene>
    <name evidence="2" type="ORF">HUN01_15455</name>
</gene>
<dbReference type="GO" id="GO:0099604">
    <property type="term" value="F:ligand-gated calcium channel activity"/>
    <property type="evidence" value="ECO:0007669"/>
    <property type="project" value="TreeGrafter"/>
</dbReference>
<dbReference type="AlphaFoldDB" id="A0A7D7LD78"/>
<dbReference type="RefSeq" id="WP_181932010.1">
    <property type="nucleotide sequence ID" value="NZ_CP054698.1"/>
</dbReference>
<accession>A0A7D7LD78</accession>
<reference evidence="3" key="1">
    <citation type="submission" date="2020-06" db="EMBL/GenBank/DDBJ databases">
        <title>Nostoc edaphicum CCNP1411 genome.</title>
        <authorList>
            <person name="Fidor A."/>
            <person name="Grabski M."/>
            <person name="Gawor J."/>
            <person name="Gromadka R."/>
            <person name="Wegrzyn G."/>
            <person name="Mazur-Marzec H."/>
        </authorList>
    </citation>
    <scope>NUCLEOTIDE SEQUENCE [LARGE SCALE GENOMIC DNA]</scope>
    <source>
        <strain evidence="3">CCNP1411</strain>
    </source>
</reference>